<accession>A0A816F0G7</accession>
<dbReference type="EMBL" id="CAJNOR010010367">
    <property type="protein sequence ID" value="CAF1653288.1"/>
    <property type="molecule type" value="Genomic_DNA"/>
</dbReference>
<organism evidence="3 4">
    <name type="scientific">Adineta ricciae</name>
    <name type="common">Rotifer</name>
    <dbReference type="NCBI Taxonomy" id="249248"/>
    <lineage>
        <taxon>Eukaryota</taxon>
        <taxon>Metazoa</taxon>
        <taxon>Spiralia</taxon>
        <taxon>Gnathifera</taxon>
        <taxon>Rotifera</taxon>
        <taxon>Eurotatoria</taxon>
        <taxon>Bdelloidea</taxon>
        <taxon>Adinetida</taxon>
        <taxon>Adinetidae</taxon>
        <taxon>Adineta</taxon>
    </lineage>
</organism>
<keyword evidence="2" id="KW-0472">Membrane</keyword>
<evidence type="ECO:0000313" key="4">
    <source>
        <dbReference type="Proteomes" id="UP000663828"/>
    </source>
</evidence>
<name>A0A816F0G7_ADIRI</name>
<keyword evidence="2" id="KW-0812">Transmembrane</keyword>
<dbReference type="Proteomes" id="UP000663828">
    <property type="component" value="Unassembled WGS sequence"/>
</dbReference>
<keyword evidence="4" id="KW-1185">Reference proteome</keyword>
<evidence type="ECO:0000256" key="1">
    <source>
        <dbReference type="SAM" id="Coils"/>
    </source>
</evidence>
<protein>
    <recommendedName>
        <fullName evidence="5">Dynamin family protein</fullName>
    </recommendedName>
</protein>
<feature type="non-terminal residue" evidence="3">
    <location>
        <position position="1"/>
    </location>
</feature>
<dbReference type="AlphaFoldDB" id="A0A816F0G7"/>
<dbReference type="PANTHER" id="PTHR43681:SF1">
    <property type="entry name" value="SARCALUMENIN"/>
    <property type="match status" value="1"/>
</dbReference>
<proteinExistence type="predicted"/>
<evidence type="ECO:0000313" key="3">
    <source>
        <dbReference type="EMBL" id="CAF1653288.1"/>
    </source>
</evidence>
<evidence type="ECO:0000256" key="2">
    <source>
        <dbReference type="SAM" id="Phobius"/>
    </source>
</evidence>
<reference evidence="3" key="1">
    <citation type="submission" date="2021-02" db="EMBL/GenBank/DDBJ databases">
        <authorList>
            <person name="Nowell W R."/>
        </authorList>
    </citation>
    <scope>NUCLEOTIDE SEQUENCE</scope>
</reference>
<dbReference type="PANTHER" id="PTHR43681">
    <property type="entry name" value="TRANSMEMBRANE GTPASE FZO"/>
    <property type="match status" value="1"/>
</dbReference>
<gene>
    <name evidence="3" type="ORF">XAT740_LOCUS55418</name>
</gene>
<keyword evidence="1" id="KW-0175">Coiled coil</keyword>
<feature type="transmembrane region" description="Helical" evidence="2">
    <location>
        <begin position="305"/>
        <end position="324"/>
    </location>
</feature>
<feature type="coiled-coil region" evidence="1">
    <location>
        <begin position="376"/>
        <end position="410"/>
    </location>
</feature>
<feature type="transmembrane region" description="Helical" evidence="2">
    <location>
        <begin position="267"/>
        <end position="293"/>
    </location>
</feature>
<comment type="caution">
    <text evidence="3">The sequence shown here is derived from an EMBL/GenBank/DDBJ whole genome shotgun (WGS) entry which is preliminary data.</text>
</comment>
<dbReference type="InterPro" id="IPR051943">
    <property type="entry name" value="TRAFAC_Dynamin-like_GTPase"/>
</dbReference>
<sequence length="412" mass="47767">IQQTADKEKIVNYVQTNARQVLDDTTVPIFPISALKQTGIHELTSYLRTELNDTAKLQLKLENPLGVAERIFDKYLTMVHERKQILIEDEQVLFVLYNDIDEYRRQMFDDFKFQLNKIDNIFFRMIDNMEEFLYEYIQISRLIPTLFSTSSSSELKIQFNNRVNKNIEQDINQCISHLCDWLLERSNRTVHQLNKHLNTSSINSRKQQHTSSHGASGVDADFSISRQQILNQLQAQCQNILYKQKTATGAQADDLSASIRSTMLGTAAIEVGAVGLGWIFLNHIIILICPSFISFVGALATLASFDWTGLLGASLIGILGLYLIPMRRLTIKQEMKDRIDKTRLELTEQLHKHFTHELDTNERKMRELIMPYSRFVQDEQEKLKKTIEQIETIRKQIKQLKLDIQKSLSRKT</sequence>
<evidence type="ECO:0008006" key="5">
    <source>
        <dbReference type="Google" id="ProtNLM"/>
    </source>
</evidence>
<keyword evidence="2" id="KW-1133">Transmembrane helix</keyword>